<name>A0AA86Q1N8_9EUKA</name>
<evidence type="ECO:0000313" key="3">
    <source>
        <dbReference type="Proteomes" id="UP001642409"/>
    </source>
</evidence>
<evidence type="ECO:0000313" key="1">
    <source>
        <dbReference type="EMBL" id="CAI9950430.1"/>
    </source>
</evidence>
<reference evidence="2 3" key="2">
    <citation type="submission" date="2024-07" db="EMBL/GenBank/DDBJ databases">
        <authorList>
            <person name="Akdeniz Z."/>
        </authorList>
    </citation>
    <scope>NUCLEOTIDE SEQUENCE [LARGE SCALE GENOMIC DNA]</scope>
</reference>
<organism evidence="1">
    <name type="scientific">Hexamita inflata</name>
    <dbReference type="NCBI Taxonomy" id="28002"/>
    <lineage>
        <taxon>Eukaryota</taxon>
        <taxon>Metamonada</taxon>
        <taxon>Diplomonadida</taxon>
        <taxon>Hexamitidae</taxon>
        <taxon>Hexamitinae</taxon>
        <taxon>Hexamita</taxon>
    </lineage>
</organism>
<comment type="caution">
    <text evidence="1">The sequence shown here is derived from an EMBL/GenBank/DDBJ whole genome shotgun (WGS) entry which is preliminary data.</text>
</comment>
<evidence type="ECO:0000313" key="2">
    <source>
        <dbReference type="EMBL" id="CAL6032958.1"/>
    </source>
</evidence>
<dbReference type="EMBL" id="CAXDID020000124">
    <property type="protein sequence ID" value="CAL6032958.1"/>
    <property type="molecule type" value="Genomic_DNA"/>
</dbReference>
<dbReference type="AlphaFoldDB" id="A0AA86Q1N8"/>
<gene>
    <name evidence="2" type="ORF">HINF_LOCUS34737</name>
    <name evidence="1" type="ORF">HINF_LOCUS38075</name>
</gene>
<dbReference type="Pfam" id="PF07004">
    <property type="entry name" value="SHIPPO-rpt"/>
    <property type="match status" value="3"/>
</dbReference>
<sequence>MSDVSAILDRNGRQPFLLTQDMIANVGPGAYNINPKQKVQRPSYFSVKNQIVSKQQPSQKFKVKSLDYMIGPGNYDPKSIQSKSSPYVSQVSRYQTRTMCWSDAMFGFPDTGPGPQQYQVRAPDTMLQKKINQYSQKRYAVTHEEKLHEMTLNTRDIKPGPNRYNVEKCYDYLNPTPNTRLQDRARDIDNCVHFHQFGKKFIGPSPQEYQKQSPKSTRIQKRIYINSRFGTQKQKQKQVVTDINEENKEKYFEEQKEKFELKILNKKEFKYDYKKQIPKVVELDYYEDWEEMM</sequence>
<protein>
    <recommendedName>
        <fullName evidence="4">Sperm-tail PG-rich repeat protein</fullName>
    </recommendedName>
</protein>
<evidence type="ECO:0008006" key="4">
    <source>
        <dbReference type="Google" id="ProtNLM"/>
    </source>
</evidence>
<dbReference type="InterPro" id="IPR010736">
    <property type="entry name" value="SHIPPO-rpt"/>
</dbReference>
<proteinExistence type="predicted"/>
<dbReference type="EMBL" id="CATOUU010000812">
    <property type="protein sequence ID" value="CAI9950430.1"/>
    <property type="molecule type" value="Genomic_DNA"/>
</dbReference>
<accession>A0AA86Q1N8</accession>
<keyword evidence="3" id="KW-1185">Reference proteome</keyword>
<reference evidence="1" key="1">
    <citation type="submission" date="2023-06" db="EMBL/GenBank/DDBJ databases">
        <authorList>
            <person name="Kurt Z."/>
        </authorList>
    </citation>
    <scope>NUCLEOTIDE SEQUENCE</scope>
</reference>
<dbReference type="Proteomes" id="UP001642409">
    <property type="component" value="Unassembled WGS sequence"/>
</dbReference>